<dbReference type="AlphaFoldDB" id="A0A1Y0D2S2"/>
<keyword evidence="3" id="KW-1185">Reference proteome</keyword>
<sequence length="98" mass="11408">MKKTKNKKRRAPSTKHQASSLSEKAPEQLFWGFLLVMLNLIQYQHDGPGISLLSLKLQLQILTFVRMTAKTKHRINRFGVLYSSRFTLHILIQTQDDK</sequence>
<name>A0A1Y0D2S2_9GAMM</name>
<accession>A0A1Y0D2S2</accession>
<feature type="compositionally biased region" description="Basic residues" evidence="1">
    <location>
        <begin position="1"/>
        <end position="13"/>
    </location>
</feature>
<gene>
    <name evidence="2" type="ORF">CBP31_03625</name>
</gene>
<dbReference type="Proteomes" id="UP000243937">
    <property type="component" value="Chromosome"/>
</dbReference>
<feature type="region of interest" description="Disordered" evidence="1">
    <location>
        <begin position="1"/>
        <end position="23"/>
    </location>
</feature>
<reference evidence="2 3" key="1">
    <citation type="journal article" date="2014" name="Int. J. Syst. Evol. Microbiol.">
        <title>Oceanisphaera profunda sp. nov., a marine bacterium isolated from deep-sea sediment, and emended description of the genus Oceanisphaera.</title>
        <authorList>
            <person name="Xu Z."/>
            <person name="Zhang X.Y."/>
            <person name="Su H.N."/>
            <person name="Yu Z.C."/>
            <person name="Liu C."/>
            <person name="Li H."/>
            <person name="Chen X.L."/>
            <person name="Song X.Y."/>
            <person name="Xie B.B."/>
            <person name="Qin Q.L."/>
            <person name="Zhou B.C."/>
            <person name="Shi M."/>
            <person name="Huang Y."/>
            <person name="Zhang Y.Z."/>
        </authorList>
    </citation>
    <scope>NUCLEOTIDE SEQUENCE [LARGE SCALE GENOMIC DNA]</scope>
    <source>
        <strain evidence="2 3">SM1222</strain>
    </source>
</reference>
<dbReference type="KEGG" id="opf:CBP31_03625"/>
<organism evidence="2 3">
    <name type="scientific">Oceanisphaera profunda</name>
    <dbReference type="NCBI Taxonomy" id="1416627"/>
    <lineage>
        <taxon>Bacteria</taxon>
        <taxon>Pseudomonadati</taxon>
        <taxon>Pseudomonadota</taxon>
        <taxon>Gammaproteobacteria</taxon>
        <taxon>Aeromonadales</taxon>
        <taxon>Aeromonadaceae</taxon>
        <taxon>Oceanisphaera</taxon>
    </lineage>
</organism>
<dbReference type="EMBL" id="CP021377">
    <property type="protein sequence ID" value="ART81823.1"/>
    <property type="molecule type" value="Genomic_DNA"/>
</dbReference>
<evidence type="ECO:0000256" key="1">
    <source>
        <dbReference type="SAM" id="MobiDB-lite"/>
    </source>
</evidence>
<evidence type="ECO:0000313" key="3">
    <source>
        <dbReference type="Proteomes" id="UP000243937"/>
    </source>
</evidence>
<protein>
    <submittedName>
        <fullName evidence="2">Uncharacterized protein</fullName>
    </submittedName>
</protein>
<proteinExistence type="predicted"/>
<evidence type="ECO:0000313" key="2">
    <source>
        <dbReference type="EMBL" id="ART81823.1"/>
    </source>
</evidence>